<evidence type="ECO:0000313" key="3">
    <source>
        <dbReference type="Proteomes" id="UP000320011"/>
    </source>
</evidence>
<dbReference type="InterPro" id="IPR016181">
    <property type="entry name" value="Acyl_CoA_acyltransferase"/>
</dbReference>
<dbReference type="PANTHER" id="PTHR43792">
    <property type="entry name" value="GNAT FAMILY, PUTATIVE (AFU_ORTHOLOGUE AFUA_3G00765)-RELATED-RELATED"/>
    <property type="match status" value="1"/>
</dbReference>
<keyword evidence="2" id="KW-0808">Transferase</keyword>
<dbReference type="PROSITE" id="PS51186">
    <property type="entry name" value="GNAT"/>
    <property type="match status" value="1"/>
</dbReference>
<dbReference type="SUPFAM" id="SSF55729">
    <property type="entry name" value="Acyl-CoA N-acyltransferases (Nat)"/>
    <property type="match status" value="1"/>
</dbReference>
<reference evidence="2 3" key="2">
    <citation type="submission" date="2019-08" db="EMBL/GenBank/DDBJ databases">
        <title>Amycolatopsis acidicola sp. nov., isolated from peat swamp forest soil.</title>
        <authorList>
            <person name="Srisuk N."/>
        </authorList>
    </citation>
    <scope>NUCLEOTIDE SEQUENCE [LARGE SCALE GENOMIC DNA]</scope>
    <source>
        <strain evidence="2 3">TBRC 6029</strain>
    </source>
</reference>
<evidence type="ECO:0000259" key="1">
    <source>
        <dbReference type="PROSITE" id="PS51186"/>
    </source>
</evidence>
<evidence type="ECO:0000313" key="2">
    <source>
        <dbReference type="EMBL" id="TVT56832.1"/>
    </source>
</evidence>
<accession>A0A558D728</accession>
<keyword evidence="3" id="KW-1185">Reference proteome</keyword>
<dbReference type="PANTHER" id="PTHR43792:SF1">
    <property type="entry name" value="N-ACETYLTRANSFERASE DOMAIN-CONTAINING PROTEIN"/>
    <property type="match status" value="1"/>
</dbReference>
<dbReference type="Proteomes" id="UP000320011">
    <property type="component" value="Unassembled WGS sequence"/>
</dbReference>
<dbReference type="GO" id="GO:0016747">
    <property type="term" value="F:acyltransferase activity, transferring groups other than amino-acyl groups"/>
    <property type="evidence" value="ECO:0007669"/>
    <property type="project" value="InterPro"/>
</dbReference>
<dbReference type="Gene3D" id="3.40.630.30">
    <property type="match status" value="1"/>
</dbReference>
<proteinExistence type="predicted"/>
<dbReference type="InterPro" id="IPR051531">
    <property type="entry name" value="N-acetyltransferase"/>
</dbReference>
<feature type="domain" description="N-acetyltransferase" evidence="1">
    <location>
        <begin position="13"/>
        <end position="168"/>
    </location>
</feature>
<sequence length="174" mass="19840">MTVEFPEIRTGRLTLRRLTEDDRETVVEIQTDPRTNRHNPTPPDRAESLAKFDSWLADWAELGFCYVAVLETATGSFAGIGGLQLRQFDGEEILNLYYRFRPEFWGKGYATEMASAMIAWADRTVPRYPVQISVALSNTPSLRVAGRLGFRPYRDSVHDGVPSRHFRRGRGFQA</sequence>
<protein>
    <submittedName>
        <fullName evidence="2">GNAT family N-acetyltransferase</fullName>
    </submittedName>
</protein>
<dbReference type="AlphaFoldDB" id="A0A558D728"/>
<dbReference type="OrthoDB" id="3533156at2"/>
<reference evidence="2 3" key="1">
    <citation type="submission" date="2019-07" db="EMBL/GenBank/DDBJ databases">
        <authorList>
            <person name="Duangmal K."/>
            <person name="Teo W.F.A."/>
        </authorList>
    </citation>
    <scope>NUCLEOTIDE SEQUENCE [LARGE SCALE GENOMIC DNA]</scope>
    <source>
        <strain evidence="2 3">TBRC 6029</strain>
    </source>
</reference>
<gene>
    <name evidence="2" type="ORF">FNH05_07865</name>
</gene>
<comment type="caution">
    <text evidence="2">The sequence shown here is derived from an EMBL/GenBank/DDBJ whole genome shotgun (WGS) entry which is preliminary data.</text>
</comment>
<name>A0A558D728_9PSEU</name>
<dbReference type="RefSeq" id="WP_144586662.1">
    <property type="nucleotide sequence ID" value="NZ_VJWX01000048.1"/>
</dbReference>
<dbReference type="InterPro" id="IPR000182">
    <property type="entry name" value="GNAT_dom"/>
</dbReference>
<dbReference type="EMBL" id="VJWX01000048">
    <property type="protein sequence ID" value="TVT56832.1"/>
    <property type="molecule type" value="Genomic_DNA"/>
</dbReference>
<dbReference type="Pfam" id="PF13302">
    <property type="entry name" value="Acetyltransf_3"/>
    <property type="match status" value="1"/>
</dbReference>
<organism evidence="2 3">
    <name type="scientific">Amycolatopsis rhizosphaerae</name>
    <dbReference type="NCBI Taxonomy" id="2053003"/>
    <lineage>
        <taxon>Bacteria</taxon>
        <taxon>Bacillati</taxon>
        <taxon>Actinomycetota</taxon>
        <taxon>Actinomycetes</taxon>
        <taxon>Pseudonocardiales</taxon>
        <taxon>Pseudonocardiaceae</taxon>
        <taxon>Amycolatopsis</taxon>
    </lineage>
</organism>